<dbReference type="SUPFAM" id="SSF52799">
    <property type="entry name" value="(Phosphotyrosine protein) phosphatases II"/>
    <property type="match status" value="1"/>
</dbReference>
<dbReference type="RefSeq" id="WP_377264630.1">
    <property type="nucleotide sequence ID" value="NZ_JBHMAA010000028.1"/>
</dbReference>
<dbReference type="EMBL" id="JBHMAA010000028">
    <property type="protein sequence ID" value="MFB9951817.1"/>
    <property type="molecule type" value="Genomic_DNA"/>
</dbReference>
<comment type="caution">
    <text evidence="2">The sequence shown here is derived from an EMBL/GenBank/DDBJ whole genome shotgun (WGS) entry which is preliminary data.</text>
</comment>
<dbReference type="CDD" id="cd14503">
    <property type="entry name" value="PTP-bact"/>
    <property type="match status" value="1"/>
</dbReference>
<proteinExistence type="predicted"/>
<dbReference type="Gene3D" id="3.90.190.10">
    <property type="entry name" value="Protein tyrosine phosphatase superfamily"/>
    <property type="match status" value="1"/>
</dbReference>
<dbReference type="InterPro" id="IPR029021">
    <property type="entry name" value="Prot-tyrosine_phosphatase-like"/>
</dbReference>
<protein>
    <submittedName>
        <fullName evidence="2">Protein tyrosine phosphatase family protein</fullName>
    </submittedName>
</protein>
<feature type="domain" description="DSP-PTPase phosphatase fused to NAD+ Kinase" evidence="1">
    <location>
        <begin position="23"/>
        <end position="128"/>
    </location>
</feature>
<gene>
    <name evidence="2" type="ORF">ACFFP0_23455</name>
</gene>
<dbReference type="Proteomes" id="UP001589692">
    <property type="component" value="Unassembled WGS sequence"/>
</dbReference>
<organism evidence="2 3">
    <name type="scientific">Rhizobium puerariae</name>
    <dbReference type="NCBI Taxonomy" id="1585791"/>
    <lineage>
        <taxon>Bacteria</taxon>
        <taxon>Pseudomonadati</taxon>
        <taxon>Pseudomonadota</taxon>
        <taxon>Alphaproteobacteria</taxon>
        <taxon>Hyphomicrobiales</taxon>
        <taxon>Rhizobiaceae</taxon>
        <taxon>Rhizobium/Agrobacterium group</taxon>
        <taxon>Rhizobium</taxon>
    </lineage>
</organism>
<sequence length="167" mass="18736">MRTDLFGVAGDPVEIVNWRRLSSRLTTSGQPTEGQLASISKLAVSHIVNLGIHNHEKALKDERATVSSLGMTYIHLPVDFAAPAESDFDRFCQIMEATRNDRIHVHCIFNARVTAFLYRYRRDVLKLNPEEAAAPMETVWRPGGVWAVFIGHNGDAALPDRYAGRDY</sequence>
<dbReference type="InterPro" id="IPR055214">
    <property type="entry name" value="PTP-NADK"/>
</dbReference>
<reference evidence="2 3" key="1">
    <citation type="submission" date="2024-09" db="EMBL/GenBank/DDBJ databases">
        <authorList>
            <person name="Sun Q."/>
            <person name="Mori K."/>
        </authorList>
    </citation>
    <scope>NUCLEOTIDE SEQUENCE [LARGE SCALE GENOMIC DNA]</scope>
    <source>
        <strain evidence="2 3">TBRC 4938</strain>
    </source>
</reference>
<evidence type="ECO:0000259" key="1">
    <source>
        <dbReference type="Pfam" id="PF22741"/>
    </source>
</evidence>
<accession>A0ABV6APN4</accession>
<evidence type="ECO:0000313" key="3">
    <source>
        <dbReference type="Proteomes" id="UP001589692"/>
    </source>
</evidence>
<name>A0ABV6APN4_9HYPH</name>
<keyword evidence="3" id="KW-1185">Reference proteome</keyword>
<evidence type="ECO:0000313" key="2">
    <source>
        <dbReference type="EMBL" id="MFB9951817.1"/>
    </source>
</evidence>
<dbReference type="Pfam" id="PF22741">
    <property type="entry name" value="PTP-NADK"/>
    <property type="match status" value="1"/>
</dbReference>